<evidence type="ECO:0000256" key="1">
    <source>
        <dbReference type="ARBA" id="ARBA00023015"/>
    </source>
</evidence>
<dbReference type="SMART" id="SM00347">
    <property type="entry name" value="HTH_MARR"/>
    <property type="match status" value="1"/>
</dbReference>
<accession>A0A4R7ZIL1</accession>
<keyword evidence="6" id="KW-1185">Reference proteome</keyword>
<evidence type="ECO:0000313" key="5">
    <source>
        <dbReference type="EMBL" id="TDW16956.1"/>
    </source>
</evidence>
<gene>
    <name evidence="5" type="ORF">EDD63_11824</name>
</gene>
<evidence type="ECO:0000256" key="2">
    <source>
        <dbReference type="ARBA" id="ARBA00023125"/>
    </source>
</evidence>
<dbReference type="RefSeq" id="WP_279586079.1">
    <property type="nucleotide sequence ID" value="NZ_SODD01000018.1"/>
</dbReference>
<dbReference type="AlphaFoldDB" id="A0A4R7ZIL1"/>
<evidence type="ECO:0000313" key="6">
    <source>
        <dbReference type="Proteomes" id="UP000294743"/>
    </source>
</evidence>
<dbReference type="Gene3D" id="1.10.10.10">
    <property type="entry name" value="Winged helix-like DNA-binding domain superfamily/Winged helix DNA-binding domain"/>
    <property type="match status" value="1"/>
</dbReference>
<dbReference type="PROSITE" id="PS50995">
    <property type="entry name" value="HTH_MARR_2"/>
    <property type="match status" value="1"/>
</dbReference>
<dbReference type="EMBL" id="SODD01000018">
    <property type="protein sequence ID" value="TDW16956.1"/>
    <property type="molecule type" value="Genomic_DNA"/>
</dbReference>
<dbReference type="InterPro" id="IPR036390">
    <property type="entry name" value="WH_DNA-bd_sf"/>
</dbReference>
<dbReference type="Proteomes" id="UP000294743">
    <property type="component" value="Unassembled WGS sequence"/>
</dbReference>
<dbReference type="GO" id="GO:0003677">
    <property type="term" value="F:DNA binding"/>
    <property type="evidence" value="ECO:0007669"/>
    <property type="project" value="UniProtKB-KW"/>
</dbReference>
<dbReference type="InterPro" id="IPR036388">
    <property type="entry name" value="WH-like_DNA-bd_sf"/>
</dbReference>
<keyword evidence="1" id="KW-0805">Transcription regulation</keyword>
<dbReference type="InterPro" id="IPR000835">
    <property type="entry name" value="HTH_MarR-typ"/>
</dbReference>
<reference evidence="5 6" key="1">
    <citation type="submission" date="2019-03" db="EMBL/GenBank/DDBJ databases">
        <title>Genomic Encyclopedia of Type Strains, Phase IV (KMG-IV): sequencing the most valuable type-strain genomes for metagenomic binning, comparative biology and taxonomic classification.</title>
        <authorList>
            <person name="Goeker M."/>
        </authorList>
    </citation>
    <scope>NUCLEOTIDE SEQUENCE [LARGE SCALE GENOMIC DNA]</scope>
    <source>
        <strain evidence="5 6">DSM 28867</strain>
    </source>
</reference>
<name>A0A4R7ZIL1_9FIRM</name>
<keyword evidence="2 5" id="KW-0238">DNA-binding</keyword>
<dbReference type="GO" id="GO:0003700">
    <property type="term" value="F:DNA-binding transcription factor activity"/>
    <property type="evidence" value="ECO:0007669"/>
    <property type="project" value="InterPro"/>
</dbReference>
<feature type="domain" description="HTH marR-type" evidence="4">
    <location>
        <begin position="1"/>
        <end position="87"/>
    </location>
</feature>
<protein>
    <submittedName>
        <fullName evidence="5">Winged helix DNA-binding protein</fullName>
    </submittedName>
</protein>
<evidence type="ECO:0000259" key="4">
    <source>
        <dbReference type="PROSITE" id="PS50995"/>
    </source>
</evidence>
<keyword evidence="3" id="KW-0804">Transcription</keyword>
<dbReference type="SUPFAM" id="SSF46785">
    <property type="entry name" value="Winged helix' DNA-binding domain"/>
    <property type="match status" value="1"/>
</dbReference>
<organism evidence="5 6">
    <name type="scientific">Breznakia blatticola</name>
    <dbReference type="NCBI Taxonomy" id="1754012"/>
    <lineage>
        <taxon>Bacteria</taxon>
        <taxon>Bacillati</taxon>
        <taxon>Bacillota</taxon>
        <taxon>Erysipelotrichia</taxon>
        <taxon>Erysipelotrichales</taxon>
        <taxon>Erysipelotrichaceae</taxon>
        <taxon>Breznakia</taxon>
    </lineage>
</organism>
<dbReference type="Pfam" id="PF01047">
    <property type="entry name" value="MarR"/>
    <property type="match status" value="1"/>
</dbReference>
<dbReference type="PANTHER" id="PTHR42756">
    <property type="entry name" value="TRANSCRIPTIONAL REGULATOR, MARR"/>
    <property type="match status" value="1"/>
</dbReference>
<proteinExistence type="predicted"/>
<dbReference type="PANTHER" id="PTHR42756:SF1">
    <property type="entry name" value="TRANSCRIPTIONAL REPRESSOR OF EMRAB OPERON"/>
    <property type="match status" value="1"/>
</dbReference>
<evidence type="ECO:0000256" key="3">
    <source>
        <dbReference type="ARBA" id="ARBA00023163"/>
    </source>
</evidence>
<comment type="caution">
    <text evidence="5">The sequence shown here is derived from an EMBL/GenBank/DDBJ whole genome shotgun (WGS) entry which is preliminary data.</text>
</comment>
<sequence length="99" mass="11343">MSHIAGRLMVTQGTLTTNVAKLIKKGYVERYRDDKDKRIVRLRLTDKAMPILDVHEAFHANMIDKAIGDLGLDENIALNETLEGILAYFRNEYRIKAKI</sequence>